<organism evidence="10 11">
    <name type="scientific">Sphingomonas donggukensis</name>
    <dbReference type="NCBI Taxonomy" id="2949093"/>
    <lineage>
        <taxon>Bacteria</taxon>
        <taxon>Pseudomonadati</taxon>
        <taxon>Pseudomonadota</taxon>
        <taxon>Alphaproteobacteria</taxon>
        <taxon>Sphingomonadales</taxon>
        <taxon>Sphingomonadaceae</taxon>
        <taxon>Sphingomonas</taxon>
    </lineage>
</organism>
<evidence type="ECO:0000256" key="8">
    <source>
        <dbReference type="SAM" id="SignalP"/>
    </source>
</evidence>
<keyword evidence="11" id="KW-1185">Reference proteome</keyword>
<proteinExistence type="inferred from homology"/>
<dbReference type="InterPro" id="IPR005490">
    <property type="entry name" value="LD_TPept_cat_dom"/>
</dbReference>
<dbReference type="Pfam" id="PF03734">
    <property type="entry name" value="YkuD"/>
    <property type="match status" value="1"/>
</dbReference>
<evidence type="ECO:0000259" key="9">
    <source>
        <dbReference type="PROSITE" id="PS52029"/>
    </source>
</evidence>
<keyword evidence="4 7" id="KW-0133">Cell shape</keyword>
<name>A0ABY4TYE5_9SPHN</name>
<sequence>MRTRTIIGLTGLIATTAVLGMARAPQADAQGAPTTATKSQPALDRSTMHVQVILDKLAFGPGVIDGRGGESLKAALRGFQESRGLTVTGKPDAETMRALYPYRQWRPTKTITLTPSMLAGPYLNPIPKDYEEQAKLPALGYRSPLEKLAEMFHTTPQTLVDLNSRETMLSAGTKVVVPNALPTSRNYTIDDATWRSTVDMLNVDATQPAADHIVVDKSEGVLKVYDAQNTLVAQFSATMGSAKFPLPLGTWTIKGAAYNPDWNFDPDLIANTKPGAKEAVLPPGPNNPVGVVWLDLSKPHYGIHGTAEPQNIGRSESNGCIRLTNWDVARLALMVKPGTKAVFQA</sequence>
<dbReference type="Gene3D" id="1.10.101.10">
    <property type="entry name" value="PGBD-like superfamily/PGBD"/>
    <property type="match status" value="1"/>
</dbReference>
<keyword evidence="3" id="KW-0808">Transferase</keyword>
<dbReference type="RefSeq" id="WP_250754030.1">
    <property type="nucleotide sequence ID" value="NZ_CP098401.1"/>
</dbReference>
<dbReference type="SUPFAM" id="SSF47090">
    <property type="entry name" value="PGBD-like"/>
    <property type="match status" value="1"/>
</dbReference>
<reference evidence="10" key="1">
    <citation type="submission" date="2022-05" db="EMBL/GenBank/DDBJ databases">
        <title>Sphingomonas sp. strain RMG20 Genome sequencing and assembly.</title>
        <authorList>
            <person name="Kim I."/>
        </authorList>
    </citation>
    <scope>NUCLEOTIDE SEQUENCE</scope>
    <source>
        <strain evidence="10">RMG20</strain>
    </source>
</reference>
<evidence type="ECO:0000256" key="1">
    <source>
        <dbReference type="ARBA" id="ARBA00004752"/>
    </source>
</evidence>
<evidence type="ECO:0000256" key="7">
    <source>
        <dbReference type="PROSITE-ProRule" id="PRU01373"/>
    </source>
</evidence>
<evidence type="ECO:0000256" key="3">
    <source>
        <dbReference type="ARBA" id="ARBA00022679"/>
    </source>
</evidence>
<protein>
    <submittedName>
        <fullName evidence="10">L,D-transpeptidase family protein</fullName>
    </submittedName>
</protein>
<dbReference type="InterPro" id="IPR002477">
    <property type="entry name" value="Peptidoglycan-bd-like"/>
</dbReference>
<dbReference type="SUPFAM" id="SSF141523">
    <property type="entry name" value="L,D-transpeptidase catalytic domain-like"/>
    <property type="match status" value="1"/>
</dbReference>
<evidence type="ECO:0000313" key="10">
    <source>
        <dbReference type="EMBL" id="URW76557.1"/>
    </source>
</evidence>
<keyword evidence="6 7" id="KW-0961">Cell wall biogenesis/degradation</keyword>
<gene>
    <name evidence="10" type="ORF">M9980_04910</name>
</gene>
<feature type="signal peptide" evidence="8">
    <location>
        <begin position="1"/>
        <end position="29"/>
    </location>
</feature>
<dbReference type="PROSITE" id="PS52029">
    <property type="entry name" value="LD_TPASE"/>
    <property type="match status" value="1"/>
</dbReference>
<dbReference type="InterPro" id="IPR050979">
    <property type="entry name" value="LD-transpeptidase"/>
</dbReference>
<dbReference type="PANTHER" id="PTHR30582:SF30">
    <property type="entry name" value="BLR4375 PROTEIN"/>
    <property type="match status" value="1"/>
</dbReference>
<dbReference type="PANTHER" id="PTHR30582">
    <property type="entry name" value="L,D-TRANSPEPTIDASE"/>
    <property type="match status" value="1"/>
</dbReference>
<feature type="active site" description="Proton donor/acceptor" evidence="7">
    <location>
        <position position="304"/>
    </location>
</feature>
<keyword evidence="5 7" id="KW-0573">Peptidoglycan synthesis</keyword>
<evidence type="ECO:0000256" key="5">
    <source>
        <dbReference type="ARBA" id="ARBA00022984"/>
    </source>
</evidence>
<dbReference type="Pfam" id="PF01471">
    <property type="entry name" value="PG_binding_1"/>
    <property type="match status" value="1"/>
</dbReference>
<keyword evidence="8" id="KW-0732">Signal</keyword>
<accession>A0ABY4TYE5</accession>
<dbReference type="Proteomes" id="UP001055580">
    <property type="component" value="Chromosome"/>
</dbReference>
<dbReference type="InterPro" id="IPR036365">
    <property type="entry name" value="PGBD-like_sf"/>
</dbReference>
<feature type="active site" description="Nucleophile" evidence="7">
    <location>
        <position position="320"/>
    </location>
</feature>
<feature type="chain" id="PRO_5045385940" evidence="8">
    <location>
        <begin position="30"/>
        <end position="345"/>
    </location>
</feature>
<comment type="pathway">
    <text evidence="1 7">Cell wall biogenesis; peptidoglycan biosynthesis.</text>
</comment>
<feature type="domain" description="L,D-TPase catalytic" evidence="9">
    <location>
        <begin position="211"/>
        <end position="344"/>
    </location>
</feature>
<dbReference type="EMBL" id="CP098401">
    <property type="protein sequence ID" value="URW76557.1"/>
    <property type="molecule type" value="Genomic_DNA"/>
</dbReference>
<dbReference type="InterPro" id="IPR036366">
    <property type="entry name" value="PGBDSf"/>
</dbReference>
<evidence type="ECO:0000256" key="4">
    <source>
        <dbReference type="ARBA" id="ARBA00022960"/>
    </source>
</evidence>
<evidence type="ECO:0000256" key="6">
    <source>
        <dbReference type="ARBA" id="ARBA00023316"/>
    </source>
</evidence>
<evidence type="ECO:0000313" key="11">
    <source>
        <dbReference type="Proteomes" id="UP001055580"/>
    </source>
</evidence>
<comment type="similarity">
    <text evidence="2">Belongs to the YkuD family.</text>
</comment>
<dbReference type="CDD" id="cd16913">
    <property type="entry name" value="YkuD_like"/>
    <property type="match status" value="1"/>
</dbReference>
<evidence type="ECO:0000256" key="2">
    <source>
        <dbReference type="ARBA" id="ARBA00005992"/>
    </source>
</evidence>
<dbReference type="InterPro" id="IPR038063">
    <property type="entry name" value="Transpep_catalytic_dom"/>
</dbReference>
<dbReference type="Gene3D" id="2.40.440.10">
    <property type="entry name" value="L,D-transpeptidase catalytic domain-like"/>
    <property type="match status" value="1"/>
</dbReference>